<dbReference type="EMBL" id="QGGQ01000005">
    <property type="protein sequence ID" value="PWK23262.1"/>
    <property type="molecule type" value="Genomic_DNA"/>
</dbReference>
<dbReference type="Pfam" id="PF10988">
    <property type="entry name" value="DUF2807"/>
    <property type="match status" value="1"/>
</dbReference>
<sequence>MDRCRTQTIEMKNCITLIVLLVCFQTFAQRKPKIKGNKNVIEVQEELPFFNAIKLVDDLELVLQKGPNNAYTINADDNLIDVLKFKVADSTLVIGSFYKITSKKKLDIVVTYTDLETISMIDGKVNMKDVISSDRFTVNLDGPSRLELNATAPIMTVNMKGMSSGDFNLASDSLHISLKDRVDARIYAVGMSNTIWMSENASASMEGNADVLNVKLKGNSNLKAERMEATSVVADMKGSPNVKIKALEEFKLASRGSSKTQLYGDPKIIIEAFLDTSQLLKEN</sequence>
<name>A0A316E142_9FLAO</name>
<dbReference type="OrthoDB" id="1419485at2"/>
<comment type="caution">
    <text evidence="2">The sequence shown here is derived from an EMBL/GenBank/DDBJ whole genome shotgun (WGS) entry which is preliminary data.</text>
</comment>
<dbReference type="InterPro" id="IPR021255">
    <property type="entry name" value="DUF2807"/>
</dbReference>
<evidence type="ECO:0000313" key="2">
    <source>
        <dbReference type="EMBL" id="PWK23262.1"/>
    </source>
</evidence>
<reference evidence="2 3" key="1">
    <citation type="submission" date="2018-05" db="EMBL/GenBank/DDBJ databases">
        <title>Genomic Encyclopedia of Archaeal and Bacterial Type Strains, Phase II (KMG-II): from individual species to whole genera.</title>
        <authorList>
            <person name="Goeker M."/>
        </authorList>
    </citation>
    <scope>NUCLEOTIDE SEQUENCE [LARGE SCALE GENOMIC DNA]</scope>
    <source>
        <strain evidence="2 3">DSM 23514</strain>
    </source>
</reference>
<dbReference type="Gene3D" id="2.160.20.120">
    <property type="match status" value="1"/>
</dbReference>
<evidence type="ECO:0000259" key="1">
    <source>
        <dbReference type="Pfam" id="PF10988"/>
    </source>
</evidence>
<dbReference type="Proteomes" id="UP000245667">
    <property type="component" value="Unassembled WGS sequence"/>
</dbReference>
<dbReference type="AlphaFoldDB" id="A0A316E142"/>
<evidence type="ECO:0000313" key="3">
    <source>
        <dbReference type="Proteomes" id="UP000245667"/>
    </source>
</evidence>
<organism evidence="2 3">
    <name type="scientific">Maribacter polysiphoniae</name>
    <dbReference type="NCBI Taxonomy" id="429344"/>
    <lineage>
        <taxon>Bacteria</taxon>
        <taxon>Pseudomonadati</taxon>
        <taxon>Bacteroidota</taxon>
        <taxon>Flavobacteriia</taxon>
        <taxon>Flavobacteriales</taxon>
        <taxon>Flavobacteriaceae</taxon>
        <taxon>Maribacter</taxon>
    </lineage>
</organism>
<proteinExistence type="predicted"/>
<accession>A0A316E142</accession>
<protein>
    <submittedName>
        <fullName evidence="2">Putative autotransporter adhesin-like protein</fullName>
    </submittedName>
</protein>
<feature type="domain" description="Putative auto-transporter adhesin head GIN" evidence="1">
    <location>
        <begin position="50"/>
        <end position="266"/>
    </location>
</feature>
<gene>
    <name evidence="2" type="ORF">LX92_02594</name>
</gene>